<keyword evidence="3" id="KW-1185">Reference proteome</keyword>
<accession>A0A9Q1F410</accession>
<dbReference type="OrthoDB" id="10423543at2759"/>
<gene>
    <name evidence="2" type="ORF">SKAU_G00256590</name>
</gene>
<protein>
    <submittedName>
        <fullName evidence="2">Uncharacterized protein</fullName>
    </submittedName>
</protein>
<reference evidence="2" key="1">
    <citation type="journal article" date="2023" name="Science">
        <title>Genome structures resolve the early diversification of teleost fishes.</title>
        <authorList>
            <person name="Parey E."/>
            <person name="Louis A."/>
            <person name="Montfort J."/>
            <person name="Bouchez O."/>
            <person name="Roques C."/>
            <person name="Iampietro C."/>
            <person name="Lluch J."/>
            <person name="Castinel A."/>
            <person name="Donnadieu C."/>
            <person name="Desvignes T."/>
            <person name="Floi Bucao C."/>
            <person name="Jouanno E."/>
            <person name="Wen M."/>
            <person name="Mejri S."/>
            <person name="Dirks R."/>
            <person name="Jansen H."/>
            <person name="Henkel C."/>
            <person name="Chen W.J."/>
            <person name="Zahm M."/>
            <person name="Cabau C."/>
            <person name="Klopp C."/>
            <person name="Thompson A.W."/>
            <person name="Robinson-Rechavi M."/>
            <person name="Braasch I."/>
            <person name="Lecointre G."/>
            <person name="Bobe J."/>
            <person name="Postlethwait J.H."/>
            <person name="Berthelot C."/>
            <person name="Roest Crollius H."/>
            <person name="Guiguen Y."/>
        </authorList>
    </citation>
    <scope>NUCLEOTIDE SEQUENCE</scope>
    <source>
        <strain evidence="2">WJC10195</strain>
    </source>
</reference>
<evidence type="ECO:0000313" key="2">
    <source>
        <dbReference type="EMBL" id="KAJ8350529.1"/>
    </source>
</evidence>
<proteinExistence type="predicted"/>
<evidence type="ECO:0000256" key="1">
    <source>
        <dbReference type="SAM" id="MobiDB-lite"/>
    </source>
</evidence>
<dbReference type="EMBL" id="JAINUF010000009">
    <property type="protein sequence ID" value="KAJ8350529.1"/>
    <property type="molecule type" value="Genomic_DNA"/>
</dbReference>
<name>A0A9Q1F410_SYNKA</name>
<comment type="caution">
    <text evidence="2">The sequence shown here is derived from an EMBL/GenBank/DDBJ whole genome shotgun (WGS) entry which is preliminary data.</text>
</comment>
<dbReference type="AlphaFoldDB" id="A0A9Q1F410"/>
<organism evidence="2 3">
    <name type="scientific">Synaphobranchus kaupii</name>
    <name type="common">Kaup's arrowtooth eel</name>
    <dbReference type="NCBI Taxonomy" id="118154"/>
    <lineage>
        <taxon>Eukaryota</taxon>
        <taxon>Metazoa</taxon>
        <taxon>Chordata</taxon>
        <taxon>Craniata</taxon>
        <taxon>Vertebrata</taxon>
        <taxon>Euteleostomi</taxon>
        <taxon>Actinopterygii</taxon>
        <taxon>Neopterygii</taxon>
        <taxon>Teleostei</taxon>
        <taxon>Anguilliformes</taxon>
        <taxon>Synaphobranchidae</taxon>
        <taxon>Synaphobranchus</taxon>
    </lineage>
</organism>
<feature type="region of interest" description="Disordered" evidence="1">
    <location>
        <begin position="1"/>
        <end position="57"/>
    </location>
</feature>
<sequence>MLSRHGGTFVPSPPAPLSARDGAGGGVGGRGSTQKSAEPRERNSPHRNSLRQPGMAFPCPPTLDALLGQHWKDLQEGFSDYDTLNRVLEFQSDELQWTSQKWACSGIRSGGLGGMACSPSSPGTHGFVNILPSTMYQTYLSVLESLTPPTLRSCQWC</sequence>
<feature type="compositionally biased region" description="Gly residues" evidence="1">
    <location>
        <begin position="22"/>
        <end position="31"/>
    </location>
</feature>
<dbReference type="Proteomes" id="UP001152622">
    <property type="component" value="Chromosome 9"/>
</dbReference>
<evidence type="ECO:0000313" key="3">
    <source>
        <dbReference type="Proteomes" id="UP001152622"/>
    </source>
</evidence>